<dbReference type="SUPFAM" id="SSF50249">
    <property type="entry name" value="Nucleic acid-binding proteins"/>
    <property type="match status" value="1"/>
</dbReference>
<dbReference type="NCBIfam" id="TIGR00621">
    <property type="entry name" value="ssb"/>
    <property type="match status" value="1"/>
</dbReference>
<evidence type="ECO:0000313" key="4">
    <source>
        <dbReference type="EMBL" id="DAF48688.1"/>
    </source>
</evidence>
<keyword evidence="1 2" id="KW-0238">DNA-binding</keyword>
<dbReference type="PANTHER" id="PTHR10302:SF27">
    <property type="entry name" value="SINGLE-STRANDED DNA-BINDING PROTEIN"/>
    <property type="match status" value="1"/>
</dbReference>
<dbReference type="GO" id="GO:0009295">
    <property type="term" value="C:nucleoid"/>
    <property type="evidence" value="ECO:0007669"/>
    <property type="project" value="TreeGrafter"/>
</dbReference>
<feature type="compositionally biased region" description="Basic and acidic residues" evidence="3">
    <location>
        <begin position="103"/>
        <end position="112"/>
    </location>
</feature>
<protein>
    <recommendedName>
        <fullName evidence="2">Single-stranded DNA-binding protein</fullName>
    </recommendedName>
</protein>
<evidence type="ECO:0000256" key="1">
    <source>
        <dbReference type="ARBA" id="ARBA00023125"/>
    </source>
</evidence>
<reference evidence="4" key="1">
    <citation type="journal article" date="2021" name="Proc. Natl. Acad. Sci. U.S.A.">
        <title>A Catalog of Tens of Thousands of Viruses from Human Metagenomes Reveals Hidden Associations with Chronic Diseases.</title>
        <authorList>
            <person name="Tisza M.J."/>
            <person name="Buck C.B."/>
        </authorList>
    </citation>
    <scope>NUCLEOTIDE SEQUENCE</scope>
    <source>
        <strain evidence="4">CtrCv3</strain>
    </source>
</reference>
<dbReference type="PIRSF" id="PIRSF002070">
    <property type="entry name" value="SSB"/>
    <property type="match status" value="1"/>
</dbReference>
<evidence type="ECO:0000256" key="3">
    <source>
        <dbReference type="SAM" id="MobiDB-lite"/>
    </source>
</evidence>
<dbReference type="PANTHER" id="PTHR10302">
    <property type="entry name" value="SINGLE-STRANDED DNA-BINDING PROTEIN"/>
    <property type="match status" value="1"/>
</dbReference>
<dbReference type="InterPro" id="IPR012340">
    <property type="entry name" value="NA-bd_OB-fold"/>
</dbReference>
<dbReference type="HAMAP" id="MF_00984">
    <property type="entry name" value="SSB"/>
    <property type="match status" value="1"/>
</dbReference>
<dbReference type="EMBL" id="BK032572">
    <property type="protein sequence ID" value="DAF48688.1"/>
    <property type="molecule type" value="Genomic_DNA"/>
</dbReference>
<sequence length="127" mass="14492">MAMNTCVLMGRLTRDPEKRYTANNTPVASFAIAVDRFKEGTDFFDITAWRETGEFVSKWFSKGDMICVRGRIQNRDWTDKNGNARRSTEIIADEVSFCGGKKDKPDQKEVYERANLAPVEDDGQLPF</sequence>
<dbReference type="PROSITE" id="PS50935">
    <property type="entry name" value="SSB"/>
    <property type="match status" value="1"/>
</dbReference>
<name>A0A8S5SCN1_9CAUD</name>
<proteinExistence type="inferred from homology"/>
<evidence type="ECO:0000256" key="2">
    <source>
        <dbReference type="PIRNR" id="PIRNR002070"/>
    </source>
</evidence>
<dbReference type="GO" id="GO:0003697">
    <property type="term" value="F:single-stranded DNA binding"/>
    <property type="evidence" value="ECO:0007669"/>
    <property type="project" value="InterPro"/>
</dbReference>
<dbReference type="Gene3D" id="2.40.50.140">
    <property type="entry name" value="Nucleic acid-binding proteins"/>
    <property type="match status" value="1"/>
</dbReference>
<organism evidence="4">
    <name type="scientific">Siphoviridae sp. ctrCv3</name>
    <dbReference type="NCBI Taxonomy" id="2827954"/>
    <lineage>
        <taxon>Viruses</taxon>
        <taxon>Duplodnaviria</taxon>
        <taxon>Heunggongvirae</taxon>
        <taxon>Uroviricota</taxon>
        <taxon>Caudoviricetes</taxon>
    </lineage>
</organism>
<accession>A0A8S5SCN1</accession>
<feature type="region of interest" description="Disordered" evidence="3">
    <location>
        <begin position="103"/>
        <end position="127"/>
    </location>
</feature>
<dbReference type="CDD" id="cd04496">
    <property type="entry name" value="SSB_OBF"/>
    <property type="match status" value="1"/>
</dbReference>
<dbReference type="Pfam" id="PF00436">
    <property type="entry name" value="SSB"/>
    <property type="match status" value="1"/>
</dbReference>
<dbReference type="GO" id="GO:0006260">
    <property type="term" value="P:DNA replication"/>
    <property type="evidence" value="ECO:0007669"/>
    <property type="project" value="InterPro"/>
</dbReference>
<dbReference type="InterPro" id="IPR000424">
    <property type="entry name" value="Primosome_PriB/ssb"/>
</dbReference>
<dbReference type="InterPro" id="IPR011344">
    <property type="entry name" value="ssDNA-bd"/>
</dbReference>